<evidence type="ECO:0000313" key="2">
    <source>
        <dbReference type="EMBL" id="GLR13290.1"/>
    </source>
</evidence>
<protein>
    <recommendedName>
        <fullName evidence="4">DUF3606 domain-containing protein</fullName>
    </recommendedName>
</protein>
<evidence type="ECO:0000256" key="1">
    <source>
        <dbReference type="SAM" id="MobiDB-lite"/>
    </source>
</evidence>
<comment type="caution">
    <text evidence="2">The sequence shown here is derived from an EMBL/GenBank/DDBJ whole genome shotgun (WGS) entry which is preliminary data.</text>
</comment>
<dbReference type="Proteomes" id="UP001156706">
    <property type="component" value="Unassembled WGS sequence"/>
</dbReference>
<organism evidence="2 3">
    <name type="scientific">Chitinimonas prasina</name>
    <dbReference type="NCBI Taxonomy" id="1434937"/>
    <lineage>
        <taxon>Bacteria</taxon>
        <taxon>Pseudomonadati</taxon>
        <taxon>Pseudomonadota</taxon>
        <taxon>Betaproteobacteria</taxon>
        <taxon>Neisseriales</taxon>
        <taxon>Chitinibacteraceae</taxon>
        <taxon>Chitinimonas</taxon>
    </lineage>
</organism>
<proteinExistence type="predicted"/>
<evidence type="ECO:0008006" key="4">
    <source>
        <dbReference type="Google" id="ProtNLM"/>
    </source>
</evidence>
<accession>A0ABQ5YEC6</accession>
<dbReference type="EMBL" id="BSOG01000002">
    <property type="protein sequence ID" value="GLR13290.1"/>
    <property type="molecule type" value="Genomic_DNA"/>
</dbReference>
<name>A0ABQ5YEC6_9NEIS</name>
<reference evidence="3" key="1">
    <citation type="journal article" date="2019" name="Int. J. Syst. Evol. Microbiol.">
        <title>The Global Catalogue of Microorganisms (GCM) 10K type strain sequencing project: providing services to taxonomists for standard genome sequencing and annotation.</title>
        <authorList>
            <consortium name="The Broad Institute Genomics Platform"/>
            <consortium name="The Broad Institute Genome Sequencing Center for Infectious Disease"/>
            <person name="Wu L."/>
            <person name="Ma J."/>
        </authorList>
    </citation>
    <scope>NUCLEOTIDE SEQUENCE [LARGE SCALE GENOMIC DNA]</scope>
    <source>
        <strain evidence="3">NBRC 110044</strain>
    </source>
</reference>
<keyword evidence="3" id="KW-1185">Reference proteome</keyword>
<sequence>MDIGKVPTPSRRRRRRRSPTGCNSSPVALRFFPLEREDLDQLAEQLGATPATIARECVLKCYPELGKRA</sequence>
<gene>
    <name evidence="2" type="ORF">GCM10007907_20800</name>
</gene>
<evidence type="ECO:0000313" key="3">
    <source>
        <dbReference type="Proteomes" id="UP001156706"/>
    </source>
</evidence>
<feature type="region of interest" description="Disordered" evidence="1">
    <location>
        <begin position="1"/>
        <end position="24"/>
    </location>
</feature>